<dbReference type="FunFam" id="1.10.640.10:FF:000003">
    <property type="entry name" value="chorion peroxidase"/>
    <property type="match status" value="1"/>
</dbReference>
<dbReference type="GO" id="GO:0006979">
    <property type="term" value="P:response to oxidative stress"/>
    <property type="evidence" value="ECO:0007669"/>
    <property type="project" value="InterPro"/>
</dbReference>
<dbReference type="PRINTS" id="PR00457">
    <property type="entry name" value="ANPEROXIDASE"/>
</dbReference>
<comment type="caution">
    <text evidence="7">The sequence shown here is derived from an EMBL/GenBank/DDBJ whole genome shotgun (WGS) entry which is preliminary data.</text>
</comment>
<evidence type="ECO:0000256" key="1">
    <source>
        <dbReference type="ARBA" id="ARBA00004613"/>
    </source>
</evidence>
<evidence type="ECO:0000256" key="6">
    <source>
        <dbReference type="ARBA" id="ARBA00023004"/>
    </source>
</evidence>
<evidence type="ECO:0000256" key="4">
    <source>
        <dbReference type="ARBA" id="ARBA00022617"/>
    </source>
</evidence>
<keyword evidence="3" id="KW-0560">Oxidoreductase</keyword>
<dbReference type="PANTHER" id="PTHR11475">
    <property type="entry name" value="OXIDASE/PEROXIDASE"/>
    <property type="match status" value="1"/>
</dbReference>
<evidence type="ECO:0000256" key="5">
    <source>
        <dbReference type="ARBA" id="ARBA00022729"/>
    </source>
</evidence>
<dbReference type="GO" id="GO:0020037">
    <property type="term" value="F:heme binding"/>
    <property type="evidence" value="ECO:0007669"/>
    <property type="project" value="InterPro"/>
</dbReference>
<dbReference type="PANTHER" id="PTHR11475:SF125">
    <property type="entry name" value="GH11385P"/>
    <property type="match status" value="1"/>
</dbReference>
<name>A0AAN9TZ70_9HEMI</name>
<evidence type="ECO:0000313" key="8">
    <source>
        <dbReference type="Proteomes" id="UP001367676"/>
    </source>
</evidence>
<dbReference type="GO" id="GO:0005576">
    <property type="term" value="C:extracellular region"/>
    <property type="evidence" value="ECO:0007669"/>
    <property type="project" value="UniProtKB-SubCell"/>
</dbReference>
<organism evidence="7 8">
    <name type="scientific">Parthenolecanium corni</name>
    <dbReference type="NCBI Taxonomy" id="536013"/>
    <lineage>
        <taxon>Eukaryota</taxon>
        <taxon>Metazoa</taxon>
        <taxon>Ecdysozoa</taxon>
        <taxon>Arthropoda</taxon>
        <taxon>Hexapoda</taxon>
        <taxon>Insecta</taxon>
        <taxon>Pterygota</taxon>
        <taxon>Neoptera</taxon>
        <taxon>Paraneoptera</taxon>
        <taxon>Hemiptera</taxon>
        <taxon>Sternorrhyncha</taxon>
        <taxon>Coccoidea</taxon>
        <taxon>Coccidae</taxon>
        <taxon>Parthenolecanium</taxon>
    </lineage>
</organism>
<evidence type="ECO:0000313" key="7">
    <source>
        <dbReference type="EMBL" id="KAK7601754.1"/>
    </source>
</evidence>
<keyword evidence="4" id="KW-0349">Heme</keyword>
<dbReference type="EMBL" id="JBBCAQ010000010">
    <property type="protein sequence ID" value="KAK7601754.1"/>
    <property type="molecule type" value="Genomic_DNA"/>
</dbReference>
<sequence>MGNARGDLLFACNMERGEVEGCPPSAVTAATWPNVMSVLKCVCKCFEGGVKYGCDDDQSSSPYTSGAIYVLTYCPQWDLETAVRVAADQVAKLATFENNIQDSGIRIEESSPMYGQMIDFLPSDEAINNTKNAFIAMKASQQLASKYCLRFSEPEDCINYISSLPLEDTPLGKVCSDIYANINCNKEVKFRTIDGSCNNARAPAIGKSNTAYGRLLKASYEDGLYTIRSSSADGKELLSPRLISTSIDSQLVFDFTKTQAMAIWGLFVAYDMSYTPASNMVNIKTPIICCTNDGRPLPPRLNHISCAPISVPRSDPFYKKSFQSCMNYVRSLPAMRPDCTFGPTEQMNQASHFLDGSVLYGSTVKKMKSLRTKWGGRLITTLQKNGAEYPSIANPHKLPCHLMNSSECFNAGDIRINSQPQLSILHTLFLREHNRIADRLSTMNNHWDDERVFQESRKIVIAEIQHITYRHWLPRLLGRKFMSSIGLDSSPTAYDENVDPTINNEFATAAFPFIGSMIDSYVGLFKEDRNLSDVNYMKDHFVKTSQTSSVNYFDNVVRGMATQPSLKIDTTYTDALTHYWYTRSGEFGTDLLSLDIQRGRDHGIPAYVHFRKYCNLSEVLSFKDLGNVVVQPIIKRLESVYKKVQDIDLLVGGISELPAEDAMLGPTLQCIMGQQFLNSKIGDRFFYDNREQVNRFTEDQLEQIRRTSLARIFCDNSNNITQMQRDIFTPPSPSNELILCRETSIPFVNLNFWKEEKKT</sequence>
<keyword evidence="2" id="KW-0964">Secreted</keyword>
<dbReference type="CDD" id="cd09823">
    <property type="entry name" value="peroxinectin_like"/>
    <property type="match status" value="1"/>
</dbReference>
<protein>
    <recommendedName>
        <fullName evidence="9">Peroxidase</fullName>
    </recommendedName>
</protein>
<reference evidence="7 8" key="1">
    <citation type="submission" date="2024-03" db="EMBL/GenBank/DDBJ databases">
        <title>Adaptation during the transition from Ophiocordyceps entomopathogen to insect associate is accompanied by gene loss and intensified selection.</title>
        <authorList>
            <person name="Ward C.M."/>
            <person name="Onetto C.A."/>
            <person name="Borneman A.R."/>
        </authorList>
    </citation>
    <scope>NUCLEOTIDE SEQUENCE [LARGE SCALE GENOMIC DNA]</scope>
    <source>
        <strain evidence="7">AWRI1</strain>
        <tissue evidence="7">Single Adult Female</tissue>
    </source>
</reference>
<dbReference type="SUPFAM" id="SSF48113">
    <property type="entry name" value="Heme-dependent peroxidases"/>
    <property type="match status" value="1"/>
</dbReference>
<dbReference type="Pfam" id="PF03098">
    <property type="entry name" value="An_peroxidase"/>
    <property type="match status" value="1"/>
</dbReference>
<dbReference type="GO" id="GO:0004601">
    <property type="term" value="F:peroxidase activity"/>
    <property type="evidence" value="ECO:0007669"/>
    <property type="project" value="UniProtKB-KW"/>
</dbReference>
<dbReference type="Proteomes" id="UP001367676">
    <property type="component" value="Unassembled WGS sequence"/>
</dbReference>
<keyword evidence="8" id="KW-1185">Reference proteome</keyword>
<keyword evidence="3" id="KW-0575">Peroxidase</keyword>
<dbReference type="Gene3D" id="1.10.640.10">
    <property type="entry name" value="Haem peroxidase domain superfamily, animal type"/>
    <property type="match status" value="1"/>
</dbReference>
<dbReference type="GO" id="GO:0022412">
    <property type="term" value="P:cellular process involved in reproduction in multicellular organism"/>
    <property type="evidence" value="ECO:0007669"/>
    <property type="project" value="UniProtKB-ARBA"/>
</dbReference>
<dbReference type="InterPro" id="IPR019791">
    <property type="entry name" value="Haem_peroxidase_animal"/>
</dbReference>
<keyword evidence="4" id="KW-0479">Metal-binding</keyword>
<dbReference type="InterPro" id="IPR037120">
    <property type="entry name" value="Haem_peroxidase_sf_animal"/>
</dbReference>
<evidence type="ECO:0000256" key="2">
    <source>
        <dbReference type="ARBA" id="ARBA00022525"/>
    </source>
</evidence>
<keyword evidence="5" id="KW-0732">Signal</keyword>
<accession>A0AAN9TZ70</accession>
<evidence type="ECO:0000256" key="3">
    <source>
        <dbReference type="ARBA" id="ARBA00022559"/>
    </source>
</evidence>
<dbReference type="AlphaFoldDB" id="A0AAN9TZ70"/>
<proteinExistence type="predicted"/>
<evidence type="ECO:0008006" key="9">
    <source>
        <dbReference type="Google" id="ProtNLM"/>
    </source>
</evidence>
<comment type="subcellular location">
    <subcellularLocation>
        <location evidence="1">Secreted</location>
    </subcellularLocation>
</comment>
<dbReference type="PROSITE" id="PS50292">
    <property type="entry name" value="PEROXIDASE_3"/>
    <property type="match status" value="1"/>
</dbReference>
<keyword evidence="6" id="KW-0408">Iron</keyword>
<gene>
    <name evidence="7" type="ORF">V9T40_009195</name>
</gene>
<dbReference type="InterPro" id="IPR010255">
    <property type="entry name" value="Haem_peroxidase_sf"/>
</dbReference>